<comment type="caution">
    <text evidence="9">The sequence shown here is derived from an EMBL/GenBank/DDBJ whole genome shotgun (WGS) entry which is preliminary data.</text>
</comment>
<name>A0ABU3S487_9HYPH</name>
<dbReference type="Gene3D" id="1.10.1370.10">
    <property type="entry name" value="Neurolysin, domain 3"/>
    <property type="match status" value="1"/>
</dbReference>
<evidence type="ECO:0000259" key="8">
    <source>
        <dbReference type="Pfam" id="PF01432"/>
    </source>
</evidence>
<protein>
    <submittedName>
        <fullName evidence="9">M3 family metallopeptidase</fullName>
        <ecNumber evidence="9">3.4.24.-</ecNumber>
    </submittedName>
</protein>
<dbReference type="Pfam" id="PF01432">
    <property type="entry name" value="Peptidase_M3"/>
    <property type="match status" value="1"/>
</dbReference>
<dbReference type="GO" id="GO:0016787">
    <property type="term" value="F:hydrolase activity"/>
    <property type="evidence" value="ECO:0007669"/>
    <property type="project" value="UniProtKB-KW"/>
</dbReference>
<evidence type="ECO:0000313" key="10">
    <source>
        <dbReference type="Proteomes" id="UP001254257"/>
    </source>
</evidence>
<dbReference type="Gene3D" id="3.40.390.10">
    <property type="entry name" value="Collagenase (Catalytic Domain)"/>
    <property type="match status" value="1"/>
</dbReference>
<keyword evidence="5 7" id="KW-0862">Zinc</keyword>
<accession>A0ABU3S487</accession>
<sequence length="690" mass="76184">MTASEALNLPAGNPFGQLWETPFGLPPFAAIRPEHIHEAYPAALDKHRAEIEAIKADKAAPDFANTIEALERSARGMSRLGGVFYNLAGADTNDALQAIEREISPVMSRHWSAIMMDEGLFARVDAVFRQRESLRLDAEQMRLLERTHRGFVRAGAELGAEDKARLAAINERLAGLGTSFGQNLLKDEASYALVLENEADLAGLPPFVVAAMARAAADRGQDGKHAVTLSRSIIEPFLTFSTRRDLREESFLAWSKRGENGGETDNRAIVAEMVKLRAEKAKLLGFPTFAHFKLDDSMAKTPANVRELLELVWKPAKARAAQEAADLAALAQAEGENGPIRPSDWRHYSEKVRQKTYALDEAVLKPYLQLDRVIAAAFDTAGKLFGLAFAEKPELAGYHPDVRIWEVTEAASGRHIGLFLGDYFARPSKRSGAWMSAYRGQRNLDGEVRPVIVNVCNFAKPAEGKPALLSIDDARTLFHEFGHALHGLLSDVKYGSLAGTSVSRDFVELPSQLYEHWFLTKEVMQRFCLHAETGEPIPEALIEKIKKAQTFNQGFATVEYTSSALVDLAFHSLEATAEVDPLAFEAAELARIGMPAEITMRHRTPHFSHVFSGDGYSAGYYSYLWSEVMDADAFNAFIEAGDVFAPELAQKLRRYIYSAGDTRDPAEAYTLFRGRLPTPDALLEKRGLAA</sequence>
<evidence type="ECO:0000256" key="6">
    <source>
        <dbReference type="ARBA" id="ARBA00023049"/>
    </source>
</evidence>
<feature type="domain" description="Peptidase M3A/M3B catalytic" evidence="8">
    <location>
        <begin position="238"/>
        <end position="687"/>
    </location>
</feature>
<dbReference type="InterPro" id="IPR045090">
    <property type="entry name" value="Pept_M3A_M3B"/>
</dbReference>
<evidence type="ECO:0000313" key="9">
    <source>
        <dbReference type="EMBL" id="MDU0339546.1"/>
    </source>
</evidence>
<evidence type="ECO:0000256" key="1">
    <source>
        <dbReference type="ARBA" id="ARBA00006040"/>
    </source>
</evidence>
<dbReference type="PANTHER" id="PTHR43660:SF1">
    <property type="entry name" value="DIPEPTIDYL CARBOXYPEPTIDASE"/>
    <property type="match status" value="1"/>
</dbReference>
<dbReference type="SUPFAM" id="SSF55486">
    <property type="entry name" value="Metalloproteases ('zincins'), catalytic domain"/>
    <property type="match status" value="1"/>
</dbReference>
<evidence type="ECO:0000256" key="2">
    <source>
        <dbReference type="ARBA" id="ARBA00022670"/>
    </source>
</evidence>
<reference evidence="9 10" key="1">
    <citation type="submission" date="2023-09" db="EMBL/GenBank/DDBJ databases">
        <title>Whole genome shotgun sequencing (WGS) of Bosea sp. ZW T0_25, isolated from stored onions (Allium cepa).</title>
        <authorList>
            <person name="Stoll D.A."/>
            <person name="Huch M."/>
        </authorList>
    </citation>
    <scope>NUCLEOTIDE SEQUENCE [LARGE SCALE GENOMIC DNA]</scope>
    <source>
        <strain evidence="9 10">ZW T0_25</strain>
    </source>
</reference>
<dbReference type="InterPro" id="IPR034005">
    <property type="entry name" value="M3A_DCP"/>
</dbReference>
<dbReference type="RefSeq" id="WP_316017449.1">
    <property type="nucleotide sequence ID" value="NZ_JAWDID010000007.1"/>
</dbReference>
<gene>
    <name evidence="9" type="ORF">RKE40_06625</name>
</gene>
<dbReference type="InterPro" id="IPR024079">
    <property type="entry name" value="MetalloPept_cat_dom_sf"/>
</dbReference>
<keyword evidence="2 7" id="KW-0645">Protease</keyword>
<keyword evidence="6 7" id="KW-0482">Metalloprotease</keyword>
<evidence type="ECO:0000256" key="7">
    <source>
        <dbReference type="RuleBase" id="RU003435"/>
    </source>
</evidence>
<evidence type="ECO:0000256" key="4">
    <source>
        <dbReference type="ARBA" id="ARBA00022801"/>
    </source>
</evidence>
<dbReference type="Proteomes" id="UP001254257">
    <property type="component" value="Unassembled WGS sequence"/>
</dbReference>
<organism evidence="9 10">
    <name type="scientific">Bosea rubneri</name>
    <dbReference type="NCBI Taxonomy" id="3075434"/>
    <lineage>
        <taxon>Bacteria</taxon>
        <taxon>Pseudomonadati</taxon>
        <taxon>Pseudomonadota</taxon>
        <taxon>Alphaproteobacteria</taxon>
        <taxon>Hyphomicrobiales</taxon>
        <taxon>Boseaceae</taxon>
        <taxon>Bosea</taxon>
    </lineage>
</organism>
<keyword evidence="10" id="KW-1185">Reference proteome</keyword>
<comment type="similarity">
    <text evidence="1 7">Belongs to the peptidase M3 family.</text>
</comment>
<keyword evidence="4 7" id="KW-0378">Hydrolase</keyword>
<evidence type="ECO:0000256" key="3">
    <source>
        <dbReference type="ARBA" id="ARBA00022723"/>
    </source>
</evidence>
<keyword evidence="3 7" id="KW-0479">Metal-binding</keyword>
<evidence type="ECO:0000256" key="5">
    <source>
        <dbReference type="ARBA" id="ARBA00022833"/>
    </source>
</evidence>
<dbReference type="InterPro" id="IPR024077">
    <property type="entry name" value="Neurolysin/TOP_dom2"/>
</dbReference>
<dbReference type="EC" id="3.4.24.-" evidence="9"/>
<dbReference type="InterPro" id="IPR001567">
    <property type="entry name" value="Pept_M3A_M3B_dom"/>
</dbReference>
<comment type="cofactor">
    <cofactor evidence="7">
        <name>Zn(2+)</name>
        <dbReference type="ChEBI" id="CHEBI:29105"/>
    </cofactor>
    <text evidence="7">Binds 1 zinc ion.</text>
</comment>
<dbReference type="EMBL" id="JAWDID010000007">
    <property type="protein sequence ID" value="MDU0339546.1"/>
    <property type="molecule type" value="Genomic_DNA"/>
</dbReference>
<dbReference type="CDD" id="cd06456">
    <property type="entry name" value="M3A_DCP"/>
    <property type="match status" value="1"/>
</dbReference>
<proteinExistence type="inferred from homology"/>
<dbReference type="Gene3D" id="1.10.1370.40">
    <property type="match status" value="1"/>
</dbReference>
<dbReference type="PANTHER" id="PTHR43660">
    <property type="entry name" value="DIPEPTIDYL CARBOXYPEPTIDASE"/>
    <property type="match status" value="1"/>
</dbReference>